<dbReference type="RefSeq" id="WP_166237048.1">
    <property type="nucleotide sequence ID" value="NZ_JAAJBV010000007.1"/>
</dbReference>
<comment type="caution">
    <text evidence="2">The sequence shown here is derived from an EMBL/GenBank/DDBJ whole genome shotgun (WGS) entry which is preliminary data.</text>
</comment>
<name>A0ABX0IF82_9FLAO</name>
<dbReference type="PANTHER" id="PTHR45947">
    <property type="entry name" value="SULFOQUINOVOSYL TRANSFERASE SQD2"/>
    <property type="match status" value="1"/>
</dbReference>
<feature type="domain" description="Glycosyl transferase family 1" evidence="1">
    <location>
        <begin position="225"/>
        <end position="379"/>
    </location>
</feature>
<accession>A0ABX0IF82</accession>
<gene>
    <name evidence="2" type="ORF">G4L40_09940</name>
</gene>
<protein>
    <submittedName>
        <fullName evidence="2">Glycosyltransferase family 4 protein</fullName>
    </submittedName>
</protein>
<dbReference type="SUPFAM" id="SSF53756">
    <property type="entry name" value="UDP-Glycosyltransferase/glycogen phosphorylase"/>
    <property type="match status" value="1"/>
</dbReference>
<reference evidence="2 3" key="1">
    <citation type="submission" date="2020-02" db="EMBL/GenBank/DDBJ databases">
        <authorList>
            <person name="Chen W.-M."/>
        </authorList>
    </citation>
    <scope>NUCLEOTIDE SEQUENCE [LARGE SCALE GENOMIC DNA]</scope>
    <source>
        <strain evidence="2 3">TWA-26</strain>
    </source>
</reference>
<dbReference type="InterPro" id="IPR050194">
    <property type="entry name" value="Glycosyltransferase_grp1"/>
</dbReference>
<evidence type="ECO:0000313" key="3">
    <source>
        <dbReference type="Proteomes" id="UP000761423"/>
    </source>
</evidence>
<evidence type="ECO:0000313" key="2">
    <source>
        <dbReference type="EMBL" id="NHM05023.1"/>
    </source>
</evidence>
<dbReference type="InterPro" id="IPR001296">
    <property type="entry name" value="Glyco_trans_1"/>
</dbReference>
<dbReference type="CDD" id="cd03801">
    <property type="entry name" value="GT4_PimA-like"/>
    <property type="match status" value="1"/>
</dbReference>
<dbReference type="Proteomes" id="UP000761423">
    <property type="component" value="Unassembled WGS sequence"/>
</dbReference>
<organism evidence="2 3">
    <name type="scientific">Flavobacterium celericrescens</name>
    <dbReference type="NCBI Taxonomy" id="2709780"/>
    <lineage>
        <taxon>Bacteria</taxon>
        <taxon>Pseudomonadati</taxon>
        <taxon>Bacteroidota</taxon>
        <taxon>Flavobacteriia</taxon>
        <taxon>Flavobacteriales</taxon>
        <taxon>Flavobacteriaceae</taxon>
        <taxon>Flavobacterium</taxon>
    </lineage>
</organism>
<dbReference type="Gene3D" id="3.40.50.2000">
    <property type="entry name" value="Glycogen Phosphorylase B"/>
    <property type="match status" value="2"/>
</dbReference>
<proteinExistence type="predicted"/>
<keyword evidence="3" id="KW-1185">Reference proteome</keyword>
<evidence type="ECO:0000259" key="1">
    <source>
        <dbReference type="Pfam" id="PF00534"/>
    </source>
</evidence>
<sequence>MQQNKYIVVHAGKRDDYQVALALHEANMLYCLVTEAYFPLDKKWFVFLTDFLGIRSKFYRRYKEGLPSSKVCIPWKAHFYEMLFLWTKNVSFDSKKGYALGKYARKLSQKYNIPIIAVNTCAADAFQGNLIQPKILFQFHPQADFVKELFLEEIKFNPKAEKTLRQEYEFSLSTEQLQLLSSEVKLATDFLCASSLTKKSLMFKGVSEDKIKVIPYGVDTAKFTFSERKHSEIFKVIFIGSLNQRKGITYLLDALAQLQNIELTIVTRGIYDETLIQNYNFPIHVVVDVPHEKLQDELHKAHCFVLPSILEGFGQVILEAMATGIPVIATENTAAIDIIESGKEGFVTPIRNVQAIKENIEKLQNDFSLVQVMGKAAHEKAKIYSWQKFRTDLVTHIQSLSK</sequence>
<dbReference type="Pfam" id="PF00534">
    <property type="entry name" value="Glycos_transf_1"/>
    <property type="match status" value="1"/>
</dbReference>
<dbReference type="PANTHER" id="PTHR45947:SF3">
    <property type="entry name" value="SULFOQUINOVOSYL TRANSFERASE SQD2"/>
    <property type="match status" value="1"/>
</dbReference>
<dbReference type="EMBL" id="JAAJBV010000007">
    <property type="protein sequence ID" value="NHM05023.1"/>
    <property type="molecule type" value="Genomic_DNA"/>
</dbReference>